<proteinExistence type="predicted"/>
<evidence type="ECO:0000259" key="1">
    <source>
        <dbReference type="Pfam" id="PF15648"/>
    </source>
</evidence>
<sequence length="197" mass="22030">MVAIAFTAIEAAVARVLVALGVGAVAGAAGEAARKRQKEADEAKAAPIARADVRTKEKCKNCTADEGKPYLRNTAGWPETSIAYQIRITQMPPAPPGFLTEWDFGGTKFDGFRSAECLLMEAKARYDQFFDEWGGFKYRFQDKIFMGMLDEAVKQNNAAVPKPPIQLQWYFMEPTSYRYMSKILSRATPQIEVLYRP</sequence>
<feature type="domain" description="Tox-REase-5" evidence="1">
    <location>
        <begin position="81"/>
        <end position="174"/>
    </location>
</feature>
<evidence type="ECO:0000313" key="2">
    <source>
        <dbReference type="EMBL" id="MYM96879.1"/>
    </source>
</evidence>
<reference evidence="2" key="1">
    <citation type="submission" date="2019-12" db="EMBL/GenBank/DDBJ databases">
        <title>Novel species isolated from a subtropical stream in China.</title>
        <authorList>
            <person name="Lu H."/>
        </authorList>
    </citation>
    <scope>NUCLEOTIDE SEQUENCE [LARGE SCALE GENOMIC DNA]</scope>
    <source>
        <strain evidence="2">FT81W</strain>
    </source>
</reference>
<dbReference type="RefSeq" id="WP_161085863.1">
    <property type="nucleotide sequence ID" value="NZ_WWCX01000056.1"/>
</dbReference>
<accession>A0A845GWJ0</accession>
<organism evidence="2 3">
    <name type="scientific">Duganella vulcania</name>
    <dbReference type="NCBI Taxonomy" id="2692166"/>
    <lineage>
        <taxon>Bacteria</taxon>
        <taxon>Pseudomonadati</taxon>
        <taxon>Pseudomonadota</taxon>
        <taxon>Betaproteobacteria</taxon>
        <taxon>Burkholderiales</taxon>
        <taxon>Oxalobacteraceae</taxon>
        <taxon>Telluria group</taxon>
        <taxon>Duganella</taxon>
    </lineage>
</organism>
<dbReference type="InterPro" id="IPR028904">
    <property type="entry name" value="Tox-REase-5_dom"/>
</dbReference>
<name>A0A845GWJ0_9BURK</name>
<comment type="caution">
    <text evidence="2">The sequence shown here is derived from an EMBL/GenBank/DDBJ whole genome shotgun (WGS) entry which is preliminary data.</text>
</comment>
<dbReference type="EMBL" id="WWCX01000056">
    <property type="protein sequence ID" value="MYM96879.1"/>
    <property type="molecule type" value="Genomic_DNA"/>
</dbReference>
<gene>
    <name evidence="2" type="ORF">GTP90_23775</name>
</gene>
<evidence type="ECO:0000313" key="3">
    <source>
        <dbReference type="Proteomes" id="UP000447355"/>
    </source>
</evidence>
<dbReference type="Pfam" id="PF15648">
    <property type="entry name" value="Tox-REase-5"/>
    <property type="match status" value="1"/>
</dbReference>
<protein>
    <recommendedName>
        <fullName evidence="1">Tox-REase-5 domain-containing protein</fullName>
    </recommendedName>
</protein>
<dbReference type="AlphaFoldDB" id="A0A845GWJ0"/>
<dbReference type="Proteomes" id="UP000447355">
    <property type="component" value="Unassembled WGS sequence"/>
</dbReference>